<dbReference type="InterPro" id="IPR015422">
    <property type="entry name" value="PyrdxlP-dep_Trfase_small"/>
</dbReference>
<evidence type="ECO:0000256" key="3">
    <source>
        <dbReference type="ARBA" id="ARBA00011738"/>
    </source>
</evidence>
<organism evidence="12">
    <name type="scientific">Tetraselmis sp. GSL018</name>
    <dbReference type="NCBI Taxonomy" id="582737"/>
    <lineage>
        <taxon>Eukaryota</taxon>
        <taxon>Viridiplantae</taxon>
        <taxon>Chlorophyta</taxon>
        <taxon>core chlorophytes</taxon>
        <taxon>Chlorodendrophyceae</taxon>
        <taxon>Chlorodendrales</taxon>
        <taxon>Chlorodendraceae</taxon>
        <taxon>Tetraselmis</taxon>
    </lineage>
</organism>
<proteinExistence type="inferred from homology"/>
<dbReference type="CDD" id="cd00609">
    <property type="entry name" value="AAT_like"/>
    <property type="match status" value="1"/>
</dbReference>
<evidence type="ECO:0000259" key="11">
    <source>
        <dbReference type="Pfam" id="PF00155"/>
    </source>
</evidence>
<keyword evidence="6" id="KW-0663">Pyridoxal phosphate</keyword>
<evidence type="ECO:0000256" key="5">
    <source>
        <dbReference type="ARBA" id="ARBA00022679"/>
    </source>
</evidence>
<evidence type="ECO:0000313" key="12">
    <source>
        <dbReference type="EMBL" id="JAC68823.1"/>
    </source>
</evidence>
<keyword evidence="4" id="KW-0032">Aminotransferase</keyword>
<dbReference type="FunFam" id="1.10.287.1970:FF:000001">
    <property type="entry name" value="Alanine aminotransferase 2"/>
    <property type="match status" value="1"/>
</dbReference>
<dbReference type="Gene3D" id="1.10.287.1970">
    <property type="match status" value="1"/>
</dbReference>
<evidence type="ECO:0000256" key="8">
    <source>
        <dbReference type="ARBA" id="ARBA00025709"/>
    </source>
</evidence>
<dbReference type="InterPro" id="IPR045088">
    <property type="entry name" value="ALAT1/2-like"/>
</dbReference>
<dbReference type="UniPathway" id="UPA00528">
    <property type="reaction ID" value="UER00586"/>
</dbReference>
<evidence type="ECO:0000256" key="6">
    <source>
        <dbReference type="ARBA" id="ARBA00022898"/>
    </source>
</evidence>
<dbReference type="GO" id="GO:0008453">
    <property type="term" value="F:alanine-glyoxylate transaminase activity"/>
    <property type="evidence" value="ECO:0007669"/>
    <property type="project" value="UniProtKB-EC"/>
</dbReference>
<dbReference type="EMBL" id="GBEZ01017522">
    <property type="protein sequence ID" value="JAC68823.1"/>
    <property type="molecule type" value="Transcribed_RNA"/>
</dbReference>
<dbReference type="PANTHER" id="PTHR11751:SF373">
    <property type="entry name" value="GLUTAMATE--GLYOXYLATE AMINOTRANSFERASE 2"/>
    <property type="match status" value="1"/>
</dbReference>
<dbReference type="InterPro" id="IPR004839">
    <property type="entry name" value="Aminotransferase_I/II_large"/>
</dbReference>
<dbReference type="Pfam" id="PF00155">
    <property type="entry name" value="Aminotran_1_2"/>
    <property type="match status" value="1"/>
</dbReference>
<protein>
    <submittedName>
        <fullName evidence="12">Alanine transaminase</fullName>
    </submittedName>
</protein>
<evidence type="ECO:0000256" key="4">
    <source>
        <dbReference type="ARBA" id="ARBA00022576"/>
    </source>
</evidence>
<evidence type="ECO:0000256" key="2">
    <source>
        <dbReference type="ARBA" id="ARBA00001933"/>
    </source>
</evidence>
<comment type="catalytic activity">
    <reaction evidence="10">
        <text>glycine + 2-oxoglutarate = glyoxylate + L-glutamate</text>
        <dbReference type="Rhea" id="RHEA:14089"/>
        <dbReference type="ChEBI" id="CHEBI:16810"/>
        <dbReference type="ChEBI" id="CHEBI:29985"/>
        <dbReference type="ChEBI" id="CHEBI:36655"/>
        <dbReference type="ChEBI" id="CHEBI:57305"/>
        <dbReference type="EC" id="2.6.1.4"/>
    </reaction>
</comment>
<comment type="subunit">
    <text evidence="3">Homodimer.</text>
</comment>
<evidence type="ECO:0000256" key="10">
    <source>
        <dbReference type="ARBA" id="ARBA00052537"/>
    </source>
</evidence>
<dbReference type="AlphaFoldDB" id="A0A061RA11"/>
<comment type="pathway">
    <text evidence="8">Photosynthesis; C4 acid pathway.</text>
</comment>
<dbReference type="Gene3D" id="3.90.1150.10">
    <property type="entry name" value="Aspartate Aminotransferase, domain 1"/>
    <property type="match status" value="1"/>
</dbReference>
<dbReference type="Gene3D" id="3.40.640.10">
    <property type="entry name" value="Type I PLP-dependent aspartate aminotransferase-like (Major domain)"/>
    <property type="match status" value="1"/>
</dbReference>
<comment type="cofactor">
    <cofactor evidence="2">
        <name>pyridoxal 5'-phosphate</name>
        <dbReference type="ChEBI" id="CHEBI:597326"/>
    </cofactor>
</comment>
<dbReference type="PANTHER" id="PTHR11751">
    <property type="entry name" value="ALANINE AMINOTRANSFERASE"/>
    <property type="match status" value="1"/>
</dbReference>
<dbReference type="GO" id="GO:0047958">
    <property type="term" value="F:glycine:2-oxoglutarate aminotransferase activity"/>
    <property type="evidence" value="ECO:0007669"/>
    <property type="project" value="UniProtKB-EC"/>
</dbReference>
<evidence type="ECO:0000256" key="1">
    <source>
        <dbReference type="ARBA" id="ARBA00001781"/>
    </source>
</evidence>
<comment type="similarity">
    <text evidence="9">Belongs to the class-I pyridoxal-phosphate-dependent aminotransferase family. Alanine aminotransferase subfamily.</text>
</comment>
<comment type="pathway">
    <text evidence="7">Amino-acid degradation; L-alanine degradation via transaminase pathway; pyruvate from L-alanine: step 1/1.</text>
</comment>
<evidence type="ECO:0000256" key="9">
    <source>
        <dbReference type="ARBA" id="ARBA00025785"/>
    </source>
</evidence>
<gene>
    <name evidence="12" type="primary">ALT</name>
    <name evidence="12" type="ORF">TSPGSL018_7843</name>
</gene>
<accession>A0A061RA11</accession>
<feature type="domain" description="Aminotransferase class I/classII large" evidence="11">
    <location>
        <begin position="138"/>
        <end position="511"/>
    </location>
</feature>
<dbReference type="InterPro" id="IPR015424">
    <property type="entry name" value="PyrdxlP-dep_Trfase"/>
</dbReference>
<dbReference type="SUPFAM" id="SSF53383">
    <property type="entry name" value="PLP-dependent transferases"/>
    <property type="match status" value="1"/>
</dbReference>
<comment type="catalytic activity">
    <reaction evidence="1">
        <text>glyoxylate + L-alanine = glycine + pyruvate</text>
        <dbReference type="Rhea" id="RHEA:24248"/>
        <dbReference type="ChEBI" id="CHEBI:15361"/>
        <dbReference type="ChEBI" id="CHEBI:36655"/>
        <dbReference type="ChEBI" id="CHEBI:57305"/>
        <dbReference type="ChEBI" id="CHEBI:57972"/>
        <dbReference type="EC" id="2.6.1.44"/>
    </reaction>
</comment>
<sequence length="526" mass="57826">MAVSLFARGSSAAHSVSRALRGGVAVQFARGFASAAEPAVSSSDVETLPNVKDGKVLHPELLNENMKKTQYAVRGELYLRAEELRREGKKIIFTNVGNPQALGQIPLTFNRQVMALVTGAHFMLKNPEFRKLFNEDVVERAEQIMKMIPGGVGAYSDSRGALGIRQEVANYIAERDGVPTPNPDHIFLTDGASVAVRMGLSAMIRNSKDGIMVPIPQYPLYSASISLYGGTLIPYGLDEENSWSMDLGKMKKAVDDARAKGQNVRAMVFINPGNPTGQCLSRQNLEELVKFAYEQKIVLLCDEVYQENIYQDERPFVSARRVAHELGEPYRSGLEMMCFHTVSKGSLGECGLRGGYVEMVNIHQGTVDEVYKIASINLSPNVPGQVAMSLMVNPPKPGQQSYESHAAEKKGILDSLRERAHIMTNGFNSLEGVTCNFTEGAMYSFPQIRLPQKAMDAAKAAGKAPDVFYCLKLLEATGISTVPGSGFGQEPGTFHLRTTILPPVEQMKEVVTLMTDFHKKFMDEYR</sequence>
<dbReference type="UniPathway" id="UPA00322"/>
<dbReference type="InterPro" id="IPR015421">
    <property type="entry name" value="PyrdxlP-dep_Trfase_major"/>
</dbReference>
<reference evidence="12" key="1">
    <citation type="submission" date="2014-05" db="EMBL/GenBank/DDBJ databases">
        <title>The transcriptome of the halophilic microalga Tetraselmis sp. GSL018 isolated from the Great Salt Lake, Utah.</title>
        <authorList>
            <person name="Jinkerson R.E."/>
            <person name="D'Adamo S."/>
            <person name="Posewitz M.C."/>
        </authorList>
    </citation>
    <scope>NUCLEOTIDE SEQUENCE</scope>
    <source>
        <strain evidence="12">GSL018</strain>
    </source>
</reference>
<dbReference type="FunFam" id="3.40.640.10:FF:000012">
    <property type="entry name" value="alanine aminotransferase 2"/>
    <property type="match status" value="1"/>
</dbReference>
<dbReference type="GO" id="GO:0042853">
    <property type="term" value="P:L-alanine catabolic process"/>
    <property type="evidence" value="ECO:0007669"/>
    <property type="project" value="UniProtKB-UniPathway"/>
</dbReference>
<name>A0A061RA11_9CHLO</name>
<dbReference type="GO" id="GO:0009853">
    <property type="term" value="P:photorespiration"/>
    <property type="evidence" value="ECO:0007669"/>
    <property type="project" value="TreeGrafter"/>
</dbReference>
<keyword evidence="5" id="KW-0808">Transferase</keyword>
<dbReference type="GO" id="GO:0004021">
    <property type="term" value="F:L-alanine:2-oxoglutarate aminotransferase activity"/>
    <property type="evidence" value="ECO:0007669"/>
    <property type="project" value="TreeGrafter"/>
</dbReference>
<dbReference type="GO" id="GO:0030170">
    <property type="term" value="F:pyridoxal phosphate binding"/>
    <property type="evidence" value="ECO:0007669"/>
    <property type="project" value="InterPro"/>
</dbReference>
<dbReference type="FunFam" id="3.90.1150.10:FF:000010">
    <property type="entry name" value="Alanine aminotransferase 2"/>
    <property type="match status" value="1"/>
</dbReference>
<evidence type="ECO:0000256" key="7">
    <source>
        <dbReference type="ARBA" id="ARBA00025708"/>
    </source>
</evidence>